<accession>A0AAU8PLB4</accession>
<evidence type="ECO:0000313" key="3">
    <source>
        <dbReference type="Proteomes" id="UP000006465"/>
    </source>
</evidence>
<gene>
    <name evidence="2" type="ORF">CP258_04600</name>
</gene>
<evidence type="ECO:0000259" key="1">
    <source>
        <dbReference type="Pfam" id="PF07510"/>
    </source>
</evidence>
<name>A0AAU8PLB4_CORPS</name>
<protein>
    <submittedName>
        <fullName evidence="2">DUF1524 domain-containing protein</fullName>
    </submittedName>
</protein>
<dbReference type="PANTHER" id="PTHR24094:SF15">
    <property type="entry name" value="AMP-DEPENDENT SYNTHETASE_LIGASE DOMAIN-CONTAINING PROTEIN-RELATED"/>
    <property type="match status" value="1"/>
</dbReference>
<reference evidence="2 3" key="1">
    <citation type="journal article" date="2013" name="J. Biotechnol.">
        <title>Genome sequence of Corynebacterium pseudotuberculosis biovar equi strain 258 and prediction of antigenic targets to improve biotechnological vaccine production.</title>
        <authorList>
            <person name="Soares S.C."/>
            <person name="Trost E."/>
            <person name="Ramos R.T."/>
            <person name="Carneiro A.R."/>
            <person name="Santos A.R."/>
            <person name="Pinto A.C."/>
            <person name="Barbosa E."/>
            <person name="Aburjaile F."/>
            <person name="Ali A."/>
            <person name="Diniz C.A."/>
            <person name="Hassan S.S."/>
            <person name="Fiaux K."/>
            <person name="Guimaraes L.C."/>
            <person name="Bakhtiar S.M."/>
            <person name="Pereira U."/>
            <person name="Almeida S.S."/>
            <person name="Abreu V.A."/>
            <person name="Rocha F.S."/>
            <person name="Dorella F.A."/>
            <person name="Miyoshi A."/>
            <person name="Silva A."/>
            <person name="Azevedo V."/>
            <person name="Tauch A."/>
        </authorList>
    </citation>
    <scope>NUCLEOTIDE SEQUENCE [LARGE SCALE GENOMIC DNA]</scope>
    <source>
        <strain evidence="2 3">258</strain>
    </source>
</reference>
<proteinExistence type="predicted"/>
<sequence>MNMKSNNLASSIKRAFIRATILSLAIVTSLGLFSGNLTGAFNQWVSHAEATDSQDVPFPLIDAEPLPAQETPQEGVLPDSVAAGDDAATLDSLQIDDALGGKPMYSRDQFGQAWSDDVEVEGGHNGCDTRNDILRRDLTDIVVRNKTKDCIIEKGKLVDPYTGNTVDFVRGGKKSNGVDIDHIVPLANAWYAGAYTWDAQKRRNFANDPINLIATSLEANRMKKAKTADQWMPSNEAFTCEYAQRQIRVKSLYSLTVTTREKDAIAGALKSCS</sequence>
<dbReference type="KEGG" id="coe:CP258_04600"/>
<dbReference type="Pfam" id="PF07510">
    <property type="entry name" value="GmrSD_C"/>
    <property type="match status" value="1"/>
</dbReference>
<organism evidence="2 3">
    <name type="scientific">Corynebacterium pseudotuberculosis 258</name>
    <dbReference type="NCBI Taxonomy" id="1168865"/>
    <lineage>
        <taxon>Bacteria</taxon>
        <taxon>Bacillati</taxon>
        <taxon>Actinomycetota</taxon>
        <taxon>Actinomycetes</taxon>
        <taxon>Mycobacteriales</taxon>
        <taxon>Corynebacteriaceae</taxon>
        <taxon>Corynebacterium</taxon>
    </lineage>
</organism>
<dbReference type="AlphaFoldDB" id="A0AAU8PLB4"/>
<dbReference type="PANTHER" id="PTHR24094">
    <property type="entry name" value="SECRETED PROTEIN"/>
    <property type="match status" value="1"/>
</dbReference>
<dbReference type="Proteomes" id="UP000006465">
    <property type="component" value="Chromosome"/>
</dbReference>
<dbReference type="EMBL" id="CP003540">
    <property type="protein sequence ID" value="AFK16527.2"/>
    <property type="molecule type" value="Genomic_DNA"/>
</dbReference>
<evidence type="ECO:0000313" key="2">
    <source>
        <dbReference type="EMBL" id="AFK16527.2"/>
    </source>
</evidence>
<dbReference type="RefSeq" id="WP_014523242.1">
    <property type="nucleotide sequence ID" value="NC_017945.3"/>
</dbReference>
<dbReference type="InterPro" id="IPR011089">
    <property type="entry name" value="GmrSD_C"/>
</dbReference>
<feature type="domain" description="GmrSD restriction endonucleases C-terminal" evidence="1">
    <location>
        <begin position="128"/>
        <end position="266"/>
    </location>
</feature>